<dbReference type="CDD" id="cd09319">
    <property type="entry name" value="TDT_like_1"/>
    <property type="match status" value="1"/>
</dbReference>
<dbReference type="EMBL" id="WOFH01000024">
    <property type="protein sequence ID" value="MUN42744.1"/>
    <property type="molecule type" value="Genomic_DNA"/>
</dbReference>
<keyword evidence="2 5" id="KW-0812">Transmembrane</keyword>
<feature type="transmembrane region" description="Helical" evidence="5">
    <location>
        <begin position="232"/>
        <end position="255"/>
    </location>
</feature>
<keyword evidence="4 5" id="KW-0472">Membrane</keyword>
<comment type="caution">
    <text evidence="6">The sequence shown here is derived from an EMBL/GenBank/DDBJ whole genome shotgun (WGS) entry which is preliminary data.</text>
</comment>
<feature type="transmembrane region" description="Helical" evidence="5">
    <location>
        <begin position="75"/>
        <end position="94"/>
    </location>
</feature>
<feature type="transmembrane region" description="Helical" evidence="5">
    <location>
        <begin position="50"/>
        <end position="69"/>
    </location>
</feature>
<gene>
    <name evidence="6" type="ORF">GNZ18_40060</name>
</gene>
<dbReference type="InterPro" id="IPR004695">
    <property type="entry name" value="SLAC1/Mae1/Ssu1/TehA"/>
</dbReference>
<reference evidence="6 7" key="1">
    <citation type="submission" date="2019-11" db="EMBL/GenBank/DDBJ databases">
        <authorList>
            <person name="Cao P."/>
        </authorList>
    </citation>
    <scope>NUCLEOTIDE SEQUENCE [LARGE SCALE GENOMIC DNA]</scope>
    <source>
        <strain evidence="6 7">NEAU-AAG5</strain>
    </source>
</reference>
<proteinExistence type="predicted"/>
<dbReference type="Pfam" id="PF03595">
    <property type="entry name" value="SLAC1"/>
    <property type="match status" value="1"/>
</dbReference>
<feature type="transmembrane region" description="Helical" evidence="5">
    <location>
        <begin position="17"/>
        <end position="38"/>
    </location>
</feature>
<feature type="transmembrane region" description="Helical" evidence="5">
    <location>
        <begin position="261"/>
        <end position="282"/>
    </location>
</feature>
<feature type="transmembrane region" description="Helical" evidence="5">
    <location>
        <begin position="106"/>
        <end position="126"/>
    </location>
</feature>
<evidence type="ECO:0000313" key="7">
    <source>
        <dbReference type="Proteomes" id="UP000432015"/>
    </source>
</evidence>
<feature type="transmembrane region" description="Helical" evidence="5">
    <location>
        <begin position="168"/>
        <end position="185"/>
    </location>
</feature>
<evidence type="ECO:0000313" key="6">
    <source>
        <dbReference type="EMBL" id="MUN42744.1"/>
    </source>
</evidence>
<protein>
    <recommendedName>
        <fullName evidence="8">Voltage-dependent anion channel</fullName>
    </recommendedName>
</protein>
<evidence type="ECO:0000256" key="5">
    <source>
        <dbReference type="SAM" id="Phobius"/>
    </source>
</evidence>
<dbReference type="InterPro" id="IPR038665">
    <property type="entry name" value="Voltage-dep_anion_channel_sf"/>
</dbReference>
<keyword evidence="3 5" id="KW-1133">Transmembrane helix</keyword>
<feature type="transmembrane region" description="Helical" evidence="5">
    <location>
        <begin position="197"/>
        <end position="220"/>
    </location>
</feature>
<dbReference type="AlphaFoldDB" id="A0A7K1LEB2"/>
<keyword evidence="7" id="KW-1185">Reference proteome</keyword>
<feature type="transmembrane region" description="Helical" evidence="5">
    <location>
        <begin position="138"/>
        <end position="156"/>
    </location>
</feature>
<dbReference type="GO" id="GO:0055085">
    <property type="term" value="P:transmembrane transport"/>
    <property type="evidence" value="ECO:0007669"/>
    <property type="project" value="InterPro"/>
</dbReference>
<evidence type="ECO:0000256" key="3">
    <source>
        <dbReference type="ARBA" id="ARBA00022989"/>
    </source>
</evidence>
<dbReference type="Gene3D" id="1.50.10.150">
    <property type="entry name" value="Voltage-dependent anion channel"/>
    <property type="match status" value="1"/>
</dbReference>
<organism evidence="6 7">
    <name type="scientific">Actinomadura litoris</name>
    <dbReference type="NCBI Taxonomy" id="2678616"/>
    <lineage>
        <taxon>Bacteria</taxon>
        <taxon>Bacillati</taxon>
        <taxon>Actinomycetota</taxon>
        <taxon>Actinomycetes</taxon>
        <taxon>Streptosporangiales</taxon>
        <taxon>Thermomonosporaceae</taxon>
        <taxon>Actinomadura</taxon>
    </lineage>
</organism>
<name>A0A7K1LEB2_9ACTN</name>
<comment type="subcellular location">
    <subcellularLocation>
        <location evidence="1">Membrane</location>
        <topology evidence="1">Multi-pass membrane protein</topology>
    </subcellularLocation>
</comment>
<evidence type="ECO:0000256" key="4">
    <source>
        <dbReference type="ARBA" id="ARBA00023136"/>
    </source>
</evidence>
<dbReference type="Proteomes" id="UP000432015">
    <property type="component" value="Unassembled WGS sequence"/>
</dbReference>
<accession>A0A7K1LEB2</accession>
<dbReference type="GO" id="GO:0016020">
    <property type="term" value="C:membrane"/>
    <property type="evidence" value="ECO:0007669"/>
    <property type="project" value="UniProtKB-SubCell"/>
</dbReference>
<evidence type="ECO:0008006" key="8">
    <source>
        <dbReference type="Google" id="ProtNLM"/>
    </source>
</evidence>
<evidence type="ECO:0000256" key="1">
    <source>
        <dbReference type="ARBA" id="ARBA00004141"/>
    </source>
</evidence>
<evidence type="ECO:0000256" key="2">
    <source>
        <dbReference type="ARBA" id="ARBA00022692"/>
    </source>
</evidence>
<sequence length="287" mass="30151">MATGIVSIALRLAGVMWAARGLLVITAALWVVLVVTFCGLLADGSRRDELSVPAILTSVAGTGVLGNGIALSGHAVTAVVPLVIAFGLWMFLLPRVLRRLKRRLPGAAYLVTVATQSVVVLAATLADLLPAHLLTWPAGTLLALGLGLYVFVLSRFDFRQLYRGSGDHWVLAGSLSISALASARVTNAAGDPRPLEWLTFAVLGVALAWYAVLVVCEVLVPRPRYDPRRWSTVFPLGMTAASAMTAGAVCSLPWLGTLGKVLLWPAVAAWLVVGAGAIRQAVAASRS</sequence>